<evidence type="ECO:0000313" key="2">
    <source>
        <dbReference type="Proteomes" id="UP000735302"/>
    </source>
</evidence>
<comment type="caution">
    <text evidence="1">The sequence shown here is derived from an EMBL/GenBank/DDBJ whole genome shotgun (WGS) entry which is preliminary data.</text>
</comment>
<dbReference type="Proteomes" id="UP000735302">
    <property type="component" value="Unassembled WGS sequence"/>
</dbReference>
<proteinExistence type="predicted"/>
<name>A0AAV3ZUQ1_9GAST</name>
<dbReference type="EMBL" id="BLXT01002832">
    <property type="protein sequence ID" value="GFN98148.1"/>
    <property type="molecule type" value="Genomic_DNA"/>
</dbReference>
<dbReference type="AlphaFoldDB" id="A0AAV3ZUQ1"/>
<accession>A0AAV3ZUQ1</accession>
<reference evidence="1 2" key="1">
    <citation type="journal article" date="2021" name="Elife">
        <title>Chloroplast acquisition without the gene transfer in kleptoplastic sea slugs, Plakobranchus ocellatus.</title>
        <authorList>
            <person name="Maeda T."/>
            <person name="Takahashi S."/>
            <person name="Yoshida T."/>
            <person name="Shimamura S."/>
            <person name="Takaki Y."/>
            <person name="Nagai Y."/>
            <person name="Toyoda A."/>
            <person name="Suzuki Y."/>
            <person name="Arimoto A."/>
            <person name="Ishii H."/>
            <person name="Satoh N."/>
            <person name="Nishiyama T."/>
            <person name="Hasebe M."/>
            <person name="Maruyama T."/>
            <person name="Minagawa J."/>
            <person name="Obokata J."/>
            <person name="Shigenobu S."/>
        </authorList>
    </citation>
    <scope>NUCLEOTIDE SEQUENCE [LARGE SCALE GENOMIC DNA]</scope>
</reference>
<keyword evidence="2" id="KW-1185">Reference proteome</keyword>
<protein>
    <submittedName>
        <fullName evidence="1">Transposable element p transposase</fullName>
    </submittedName>
</protein>
<sequence length="91" mass="10481">MEAIHRILLYLSSRPTKVRVLQHLVIESVRQARALGLTPKLVIWDQGSNNRAVTQRLGVTSQDTYFFVDGEKVFLIFDPPHLIKNVRNNLK</sequence>
<organism evidence="1 2">
    <name type="scientific">Plakobranchus ocellatus</name>
    <dbReference type="NCBI Taxonomy" id="259542"/>
    <lineage>
        <taxon>Eukaryota</taxon>
        <taxon>Metazoa</taxon>
        <taxon>Spiralia</taxon>
        <taxon>Lophotrochozoa</taxon>
        <taxon>Mollusca</taxon>
        <taxon>Gastropoda</taxon>
        <taxon>Heterobranchia</taxon>
        <taxon>Euthyneura</taxon>
        <taxon>Panpulmonata</taxon>
        <taxon>Sacoglossa</taxon>
        <taxon>Placobranchoidea</taxon>
        <taxon>Plakobranchidae</taxon>
        <taxon>Plakobranchus</taxon>
    </lineage>
</organism>
<evidence type="ECO:0000313" key="1">
    <source>
        <dbReference type="EMBL" id="GFN98148.1"/>
    </source>
</evidence>
<gene>
    <name evidence="1" type="ORF">PoB_002465400</name>
</gene>